<evidence type="ECO:0000256" key="1">
    <source>
        <dbReference type="SAM" id="Phobius"/>
    </source>
</evidence>
<feature type="transmembrane region" description="Helical" evidence="1">
    <location>
        <begin position="25"/>
        <end position="50"/>
    </location>
</feature>
<dbReference type="Proteomes" id="UP000283832">
    <property type="component" value="Unassembled WGS sequence"/>
</dbReference>
<sequence length="133" mass="13443">MSAGRVGWWVQRARGDRAGDRERGGATICLLAVGLVFVLAGLFGAGVGAARVARQQARVAADLGALAGAARALQDGAAACARADEIVAANGARLVRCRLDGLDLLVTAELTVEPVPGLTRIATASSRAGPLRG</sequence>
<keyword evidence="2" id="KW-0547">Nucleotide-binding</keyword>
<dbReference type="InterPro" id="IPR021202">
    <property type="entry name" value="Rv3654c-like"/>
</dbReference>
<keyword evidence="2" id="KW-0347">Helicase</keyword>
<keyword evidence="2" id="KW-0378">Hydrolase</keyword>
<accession>A0A418MR88</accession>
<keyword evidence="1" id="KW-0812">Transmembrane</keyword>
<dbReference type="OrthoDB" id="3405925at2"/>
<keyword evidence="3" id="KW-1185">Reference proteome</keyword>
<proteinExistence type="predicted"/>
<dbReference type="NCBIfam" id="TIGR03816">
    <property type="entry name" value="tadE_like_DECH"/>
    <property type="match status" value="1"/>
</dbReference>
<name>A0A418MR88_9ACTN</name>
<comment type="caution">
    <text evidence="2">The sequence shown here is derived from an EMBL/GenBank/DDBJ whole genome shotgun (WGS) entry which is preliminary data.</text>
</comment>
<keyword evidence="2" id="KW-0067">ATP-binding</keyword>
<protein>
    <submittedName>
        <fullName evidence="2">Helicase</fullName>
    </submittedName>
</protein>
<organism evidence="2 3">
    <name type="scientific">Micromonospora radicis</name>
    <dbReference type="NCBI Taxonomy" id="1894971"/>
    <lineage>
        <taxon>Bacteria</taxon>
        <taxon>Bacillati</taxon>
        <taxon>Actinomycetota</taxon>
        <taxon>Actinomycetes</taxon>
        <taxon>Micromonosporales</taxon>
        <taxon>Micromonosporaceae</taxon>
        <taxon>Micromonospora</taxon>
    </lineage>
</organism>
<dbReference type="GO" id="GO:0004386">
    <property type="term" value="F:helicase activity"/>
    <property type="evidence" value="ECO:0007669"/>
    <property type="project" value="UniProtKB-KW"/>
</dbReference>
<dbReference type="EMBL" id="QXEC01000021">
    <property type="protein sequence ID" value="RIV36176.1"/>
    <property type="molecule type" value="Genomic_DNA"/>
</dbReference>
<dbReference type="AlphaFoldDB" id="A0A418MR88"/>
<gene>
    <name evidence="2" type="ORF">D2L64_20420</name>
</gene>
<reference evidence="2 3" key="1">
    <citation type="submission" date="2018-08" db="EMBL/GenBank/DDBJ databases">
        <title>Jishengella sp. nov., isolated from a root of Azadirachta indica A. Juss. var. siamensis Valenton.</title>
        <authorList>
            <person name="Kuncharoen N."/>
            <person name="Tanasupawat S."/>
            <person name="Kudo T."/>
            <person name="Ohkuma M."/>
        </authorList>
    </citation>
    <scope>NUCLEOTIDE SEQUENCE [LARGE SCALE GENOMIC DNA]</scope>
    <source>
        <strain evidence="2 3">AZ1-13</strain>
    </source>
</reference>
<keyword evidence="1" id="KW-1133">Transmembrane helix</keyword>
<evidence type="ECO:0000313" key="2">
    <source>
        <dbReference type="EMBL" id="RIV36176.1"/>
    </source>
</evidence>
<keyword evidence="1" id="KW-0472">Membrane</keyword>
<dbReference type="RefSeq" id="WP_119578819.1">
    <property type="nucleotide sequence ID" value="NZ_QXEC01000021.1"/>
</dbReference>
<evidence type="ECO:0000313" key="3">
    <source>
        <dbReference type="Proteomes" id="UP000283832"/>
    </source>
</evidence>